<evidence type="ECO:0000313" key="2">
    <source>
        <dbReference type="EMBL" id="SCM77517.1"/>
    </source>
</evidence>
<proteinExistence type="predicted"/>
<feature type="chain" id="PRO_5012148861" evidence="1">
    <location>
        <begin position="27"/>
        <end position="179"/>
    </location>
</feature>
<dbReference type="Gene3D" id="3.30.70.2060">
    <property type="match status" value="1"/>
</dbReference>
<feature type="signal peptide" evidence="1">
    <location>
        <begin position="1"/>
        <end position="26"/>
    </location>
</feature>
<dbReference type="Pfam" id="PF05573">
    <property type="entry name" value="NosL"/>
    <property type="match status" value="1"/>
</dbReference>
<accession>A0A212LJ59</accession>
<protein>
    <submittedName>
        <fullName evidence="2">NosL protein required for nitrous oxide reduction</fullName>
    </submittedName>
</protein>
<reference evidence="2" key="1">
    <citation type="submission" date="2016-08" db="EMBL/GenBank/DDBJ databases">
        <authorList>
            <person name="Seilhamer J.J."/>
        </authorList>
    </citation>
    <scope>NUCLEOTIDE SEQUENCE</scope>
    <source>
        <strain evidence="2">86</strain>
    </source>
</reference>
<evidence type="ECO:0000256" key="1">
    <source>
        <dbReference type="SAM" id="SignalP"/>
    </source>
</evidence>
<sequence>MINRILSALVLSAALALPLAACKEEAAVKPAAVTMTDEALGYYCQMYLADHGGPKAQIHEKGQEHPLWFSQVSDAVTYLRGGEKRGDVTAVYVSDMEKAPSWAEPGRDNWIDADAAVFVIGSRQAGAMGMPEAIPFGSQKAADDFVARQGGAIVKLADIPDSYLGPANAEPSSHSDMQM</sequence>
<dbReference type="Gene3D" id="3.30.70.2050">
    <property type="match status" value="1"/>
</dbReference>
<dbReference type="AlphaFoldDB" id="A0A212LJ59"/>
<keyword evidence="1" id="KW-0732">Signal</keyword>
<dbReference type="EMBL" id="FMJD01000008">
    <property type="protein sequence ID" value="SCM77517.1"/>
    <property type="molecule type" value="Genomic_DNA"/>
</dbReference>
<organism evidence="2">
    <name type="scientific">uncultured Pleomorphomonas sp</name>
    <dbReference type="NCBI Taxonomy" id="442121"/>
    <lineage>
        <taxon>Bacteria</taxon>
        <taxon>Pseudomonadati</taxon>
        <taxon>Pseudomonadota</taxon>
        <taxon>Alphaproteobacteria</taxon>
        <taxon>Hyphomicrobiales</taxon>
        <taxon>Pleomorphomonadaceae</taxon>
        <taxon>Pleomorphomonas</taxon>
        <taxon>environmental samples</taxon>
    </lineage>
</organism>
<name>A0A212LJ59_9HYPH</name>
<dbReference type="PANTHER" id="PTHR41247:SF1">
    <property type="entry name" value="HTH-TYPE TRANSCRIPTIONAL REPRESSOR YCNK"/>
    <property type="match status" value="1"/>
</dbReference>
<gene>
    <name evidence="2" type="ORF">KL86PLE_41322</name>
</gene>
<dbReference type="SUPFAM" id="SSF160387">
    <property type="entry name" value="NosL/MerB-like"/>
    <property type="match status" value="1"/>
</dbReference>
<dbReference type="PANTHER" id="PTHR41247">
    <property type="entry name" value="HTH-TYPE TRANSCRIPTIONAL REPRESSOR YCNK"/>
    <property type="match status" value="1"/>
</dbReference>
<dbReference type="InterPro" id="IPR008719">
    <property type="entry name" value="N2O_reductase_NosL"/>
</dbReference>
<dbReference type="RefSeq" id="WP_288197409.1">
    <property type="nucleotide sequence ID" value="NZ_LT608334.1"/>
</dbReference>